<name>A0ABV8V5Y3_9GAMM</name>
<evidence type="ECO:0000256" key="1">
    <source>
        <dbReference type="SAM" id="Phobius"/>
    </source>
</evidence>
<dbReference type="Proteomes" id="UP001595840">
    <property type="component" value="Unassembled WGS sequence"/>
</dbReference>
<sequence length="394" mass="45992">MQRRYDLDWLRVIAFSLLILYHTGMMYVSWDWHITSAYQSESLKWLMQWVNPWRLSLLFFISGCALYFALQRYRSGVLLRLRTERLLIPLVFGILVIVPPQLFFEMRQAGESTGNYWQFWLAYLTPDHPLFSQHRTPLFGQMTWNHLWFIPYLWCYSVLMLLAQRLVAPLIRGLRYLTLPTLVLLPAGLLTLYGMVLKPYYPESHALFNDWYNHALYFTVFLLGYIFAGSDHVWQQLKNKQVPLLALAFCCYGLLMWARSLPDDLVLSPAEEFWGGHVFLGIELLNIWCWILALCSLAQRYANHNSRVLKYANTAVYPYYILHQTLTVSFGYGIVALNLKPWLEPTSIVVLTFLGCILGYEIIRRQRTLRWLFGLAPLPTSAPKIPNQVLSGSA</sequence>
<feature type="transmembrane region" description="Helical" evidence="1">
    <location>
        <begin position="12"/>
        <end position="30"/>
    </location>
</feature>
<dbReference type="InterPro" id="IPR002656">
    <property type="entry name" value="Acyl_transf_3_dom"/>
</dbReference>
<feature type="transmembrane region" description="Helical" evidence="1">
    <location>
        <begin position="50"/>
        <end position="70"/>
    </location>
</feature>
<dbReference type="RefSeq" id="WP_290260974.1">
    <property type="nucleotide sequence ID" value="NZ_JAUFQG010000004.1"/>
</dbReference>
<protein>
    <submittedName>
        <fullName evidence="3">Acyltransferase family protein</fullName>
    </submittedName>
</protein>
<dbReference type="EMBL" id="JBHSCX010000020">
    <property type="protein sequence ID" value="MFC4363277.1"/>
    <property type="molecule type" value="Genomic_DNA"/>
</dbReference>
<feature type="transmembrane region" description="Helical" evidence="1">
    <location>
        <begin position="319"/>
        <end position="339"/>
    </location>
</feature>
<dbReference type="PANTHER" id="PTHR36927">
    <property type="entry name" value="BLR4337 PROTEIN"/>
    <property type="match status" value="1"/>
</dbReference>
<keyword evidence="1" id="KW-0812">Transmembrane</keyword>
<proteinExistence type="predicted"/>
<reference evidence="4" key="1">
    <citation type="journal article" date="2019" name="Int. J. Syst. Evol. Microbiol.">
        <title>The Global Catalogue of Microorganisms (GCM) 10K type strain sequencing project: providing services to taxonomists for standard genome sequencing and annotation.</title>
        <authorList>
            <consortium name="The Broad Institute Genomics Platform"/>
            <consortium name="The Broad Institute Genome Sequencing Center for Infectious Disease"/>
            <person name="Wu L."/>
            <person name="Ma J."/>
        </authorList>
    </citation>
    <scope>NUCLEOTIDE SEQUENCE [LARGE SCALE GENOMIC DNA]</scope>
    <source>
        <strain evidence="4">CECT 8570</strain>
    </source>
</reference>
<keyword evidence="3" id="KW-0012">Acyltransferase</keyword>
<evidence type="ECO:0000259" key="2">
    <source>
        <dbReference type="Pfam" id="PF01757"/>
    </source>
</evidence>
<evidence type="ECO:0000313" key="3">
    <source>
        <dbReference type="EMBL" id="MFC4363277.1"/>
    </source>
</evidence>
<evidence type="ECO:0000313" key="4">
    <source>
        <dbReference type="Proteomes" id="UP001595840"/>
    </source>
</evidence>
<dbReference type="GO" id="GO:0016746">
    <property type="term" value="F:acyltransferase activity"/>
    <property type="evidence" value="ECO:0007669"/>
    <property type="project" value="UniProtKB-KW"/>
</dbReference>
<feature type="transmembrane region" description="Helical" evidence="1">
    <location>
        <begin position="242"/>
        <end position="258"/>
    </location>
</feature>
<feature type="transmembrane region" description="Helical" evidence="1">
    <location>
        <begin position="211"/>
        <end position="230"/>
    </location>
</feature>
<accession>A0ABV8V5Y3</accession>
<feature type="transmembrane region" description="Helical" evidence="1">
    <location>
        <begin position="176"/>
        <end position="196"/>
    </location>
</feature>
<dbReference type="Pfam" id="PF01757">
    <property type="entry name" value="Acyl_transf_3"/>
    <property type="match status" value="1"/>
</dbReference>
<keyword evidence="1" id="KW-1133">Transmembrane helix</keyword>
<comment type="caution">
    <text evidence="3">The sequence shown here is derived from an EMBL/GenBank/DDBJ whole genome shotgun (WGS) entry which is preliminary data.</text>
</comment>
<feature type="domain" description="Acyltransferase 3" evidence="2">
    <location>
        <begin position="5"/>
        <end position="360"/>
    </location>
</feature>
<keyword evidence="4" id="KW-1185">Reference proteome</keyword>
<feature type="transmembrane region" description="Helical" evidence="1">
    <location>
        <begin position="146"/>
        <end position="164"/>
    </location>
</feature>
<organism evidence="3 4">
    <name type="scientific">Simiduia curdlanivorans</name>
    <dbReference type="NCBI Taxonomy" id="1492769"/>
    <lineage>
        <taxon>Bacteria</taxon>
        <taxon>Pseudomonadati</taxon>
        <taxon>Pseudomonadota</taxon>
        <taxon>Gammaproteobacteria</taxon>
        <taxon>Cellvibrionales</taxon>
        <taxon>Cellvibrionaceae</taxon>
        <taxon>Simiduia</taxon>
    </lineage>
</organism>
<feature type="transmembrane region" description="Helical" evidence="1">
    <location>
        <begin position="86"/>
        <end position="104"/>
    </location>
</feature>
<feature type="transmembrane region" description="Helical" evidence="1">
    <location>
        <begin position="278"/>
        <end position="298"/>
    </location>
</feature>
<dbReference type="PANTHER" id="PTHR36927:SF3">
    <property type="entry name" value="GLUCANS BIOSYNTHESIS PROTEIN C"/>
    <property type="match status" value="1"/>
</dbReference>
<keyword evidence="1" id="KW-0472">Membrane</keyword>
<gene>
    <name evidence="3" type="ORF">ACFOX3_13260</name>
</gene>
<dbReference type="InterPro" id="IPR050623">
    <property type="entry name" value="Glucan_succinyl_AcylTrfase"/>
</dbReference>
<keyword evidence="3" id="KW-0808">Transferase</keyword>
<feature type="transmembrane region" description="Helical" evidence="1">
    <location>
        <begin position="345"/>
        <end position="363"/>
    </location>
</feature>